<proteinExistence type="inferred from homology"/>
<dbReference type="InterPro" id="IPR013249">
    <property type="entry name" value="RNA_pol_sigma70_r4_t2"/>
</dbReference>
<dbReference type="InterPro" id="IPR013324">
    <property type="entry name" value="RNA_pol_sigma_r3/r4-like"/>
</dbReference>
<accession>A0ABT7GUX9</accession>
<gene>
    <name evidence="6" type="ORF">QEZ40_001694</name>
</gene>
<evidence type="ECO:0000256" key="1">
    <source>
        <dbReference type="ARBA" id="ARBA00010641"/>
    </source>
</evidence>
<reference evidence="6 7" key="1">
    <citation type="submission" date="2023-05" db="EMBL/GenBank/DDBJ databases">
        <title>Sequencing and Assembly of Streptomyces sp. NP73.</title>
        <authorList>
            <person name="Konwar A.N."/>
            <person name="Saikia K."/>
            <person name="Thakur D."/>
        </authorList>
    </citation>
    <scope>NUCLEOTIDE SEQUENCE [LARGE SCALE GENOMIC DNA]</scope>
    <source>
        <strain evidence="6 7">NP73</strain>
    </source>
</reference>
<keyword evidence="3" id="KW-0731">Sigma factor</keyword>
<evidence type="ECO:0000313" key="7">
    <source>
        <dbReference type="Proteomes" id="UP001223390"/>
    </source>
</evidence>
<feature type="domain" description="RNA polymerase sigma factor 70 region 4 type 2" evidence="5">
    <location>
        <begin position="49"/>
        <end position="96"/>
    </location>
</feature>
<dbReference type="InterPro" id="IPR036388">
    <property type="entry name" value="WH-like_DNA-bd_sf"/>
</dbReference>
<evidence type="ECO:0000256" key="4">
    <source>
        <dbReference type="ARBA" id="ARBA00023163"/>
    </source>
</evidence>
<keyword evidence="7" id="KW-1185">Reference proteome</keyword>
<organism evidence="6 7">
    <name type="scientific">Streptomyces katrae</name>
    <dbReference type="NCBI Taxonomy" id="68223"/>
    <lineage>
        <taxon>Bacteria</taxon>
        <taxon>Bacillati</taxon>
        <taxon>Actinomycetota</taxon>
        <taxon>Actinomycetes</taxon>
        <taxon>Kitasatosporales</taxon>
        <taxon>Streptomycetaceae</taxon>
        <taxon>Streptomyces</taxon>
    </lineage>
</organism>
<protein>
    <submittedName>
        <fullName evidence="6">Sigma factor-like helix-turn-helix DNA-binding protein</fullName>
    </submittedName>
</protein>
<keyword evidence="2" id="KW-0805">Transcription regulation</keyword>
<dbReference type="EMBL" id="JASITI010000016">
    <property type="protein sequence ID" value="MDK9497046.1"/>
    <property type="molecule type" value="Genomic_DNA"/>
</dbReference>
<comment type="caution">
    <text evidence="6">The sequence shown here is derived from an EMBL/GenBank/DDBJ whole genome shotgun (WGS) entry which is preliminary data.</text>
</comment>
<dbReference type="SUPFAM" id="SSF88659">
    <property type="entry name" value="Sigma3 and sigma4 domains of RNA polymerase sigma factors"/>
    <property type="match status" value="1"/>
</dbReference>
<dbReference type="Pfam" id="PF08281">
    <property type="entry name" value="Sigma70_r4_2"/>
    <property type="match status" value="1"/>
</dbReference>
<dbReference type="Proteomes" id="UP001223390">
    <property type="component" value="Unassembled WGS sequence"/>
</dbReference>
<sequence length="101" mass="11230">MLDALGEAWPTVISSDRRPASIVWEMLVSRVAAASRDARERRSSRGRDTLHSALPDQQADVVMLRYRLCLTAAETADLMGLEEPEVTVHLRWGLSRLTGLA</sequence>
<name>A0ABT7GUX9_9ACTN</name>
<evidence type="ECO:0000259" key="5">
    <source>
        <dbReference type="Pfam" id="PF08281"/>
    </source>
</evidence>
<dbReference type="Gene3D" id="1.10.10.10">
    <property type="entry name" value="Winged helix-like DNA-binding domain superfamily/Winged helix DNA-binding domain"/>
    <property type="match status" value="1"/>
</dbReference>
<keyword evidence="4" id="KW-0804">Transcription</keyword>
<evidence type="ECO:0000313" key="6">
    <source>
        <dbReference type="EMBL" id="MDK9497046.1"/>
    </source>
</evidence>
<dbReference type="RefSeq" id="WP_285342866.1">
    <property type="nucleotide sequence ID" value="NZ_JASITI010000016.1"/>
</dbReference>
<evidence type="ECO:0000256" key="2">
    <source>
        <dbReference type="ARBA" id="ARBA00023015"/>
    </source>
</evidence>
<comment type="similarity">
    <text evidence="1">Belongs to the sigma-70 factor family. ECF subfamily.</text>
</comment>
<evidence type="ECO:0000256" key="3">
    <source>
        <dbReference type="ARBA" id="ARBA00023082"/>
    </source>
</evidence>